<evidence type="ECO:0000256" key="4">
    <source>
        <dbReference type="ARBA" id="ARBA00022763"/>
    </source>
</evidence>
<dbReference type="PANTHER" id="PTHR11361:SF34">
    <property type="entry name" value="DNA MISMATCH REPAIR PROTEIN MSH1, MITOCHONDRIAL"/>
    <property type="match status" value="1"/>
</dbReference>
<dbReference type="SUPFAM" id="SSF48334">
    <property type="entry name" value="DNA repair protein MutS, domain III"/>
    <property type="match status" value="1"/>
</dbReference>
<evidence type="ECO:0000256" key="2">
    <source>
        <dbReference type="ARBA" id="ARBA00021982"/>
    </source>
</evidence>
<evidence type="ECO:0000256" key="9">
    <source>
        <dbReference type="HAMAP-Rule" id="MF_00096"/>
    </source>
</evidence>
<dbReference type="Gene3D" id="1.10.1420.10">
    <property type="match status" value="2"/>
</dbReference>
<sequence>MIKYTPMIEQYLLVKAEVPDAFLFFRLGDFYEMFFDDAILASKELEITLTGRDGGTQEKIPMCGIPYHAAENYIARLIEKGYKVAICEQVEKPEEAKGIVRREIVRIVTPGTLMEGKMLSDSVNNYIAAAIAHDDKYGFAVCDLSTGELHVTSVELSLELLLDEFTAFAPSEMLGAADLVEQVRANLLLTSKAVVFTQWDSVDEQFTRQHFAAEHIKPLDPACLYALTLLMNYLSATQKRMLSHITHIRQYESNQFMMMDSFTRRNLELVETVRERSKKGSLLWLLDESVTSMGGRMLRRWIEKPLMQVAQIDQRLEAVDCFYRQLIIRDDIRHHLQQIYDLERLTARISYGSANGRDLLALQLSLAAIPALRQICLDSDSNTLQQLAKRMDLCEDVLSWISAAIVDEPPVSIRDGGIIRDGYHEHLDQLKEADRNGKQWMAELERQEREKTGIKSLKIGYNRIFGYYIEITRSHLVNLPEGTYERKQTLANAERFVTPELKEKEALILEAQEKMVDIEQELFIKLREQIAQQISRLQQLAEIVAEVDVYQSLATVSAANRFKRPYLTDGYSFQVGQGRHPVVETVMKSGSFVANDTHLSEEDGIVLLITGPNMAGKSTYMRQVAIIAIMAQIGCFVPAEHANVSLIDRIFTRIGAADDLIAGQSTFMVEMMDIQVMTEKATKRSLVIIDELGRGTSTGEGMAIAQAVIEFMHDEIGCKTLVSTHFHELAHLEETLSSLRNYCMAVRESNQQVTFLRKLIPGAADTSYGIYCARIAGLPESIIQRSYTLLNGFIARESIAPYETQQVAAAAEPFVQLSLFAEADKPQADKAKKKLDPKTEQVIDELRNADIINMTPLQAMNLVYELKKKLAEK</sequence>
<dbReference type="InterPro" id="IPR007695">
    <property type="entry name" value="DNA_mismatch_repair_MutS-lik_N"/>
</dbReference>
<dbReference type="Pfam" id="PF01624">
    <property type="entry name" value="MutS_I"/>
    <property type="match status" value="1"/>
</dbReference>
<evidence type="ECO:0000256" key="5">
    <source>
        <dbReference type="ARBA" id="ARBA00022840"/>
    </source>
</evidence>
<dbReference type="FunFam" id="3.40.50.300:FF:000870">
    <property type="entry name" value="MutS protein homolog 4"/>
    <property type="match status" value="1"/>
</dbReference>
<dbReference type="NCBIfam" id="NF003810">
    <property type="entry name" value="PRK05399.1"/>
    <property type="match status" value="1"/>
</dbReference>
<keyword evidence="4 9" id="KW-0227">DNA damage</keyword>
<dbReference type="SMART" id="SM00533">
    <property type="entry name" value="MUTSd"/>
    <property type="match status" value="1"/>
</dbReference>
<dbReference type="GO" id="GO:0006298">
    <property type="term" value="P:mismatch repair"/>
    <property type="evidence" value="ECO:0007669"/>
    <property type="project" value="UniProtKB-UniRule"/>
</dbReference>
<keyword evidence="6 9" id="KW-0238">DNA-binding</keyword>
<dbReference type="InterPro" id="IPR005748">
    <property type="entry name" value="DNA_mismatch_repair_MutS"/>
</dbReference>
<evidence type="ECO:0000259" key="11">
    <source>
        <dbReference type="PROSITE" id="PS00486"/>
    </source>
</evidence>
<dbReference type="SUPFAM" id="SSF55271">
    <property type="entry name" value="DNA repair protein MutS, domain I"/>
    <property type="match status" value="1"/>
</dbReference>
<feature type="domain" description="DNA mismatch repair proteins mutS family" evidence="11">
    <location>
        <begin position="685"/>
        <end position="701"/>
    </location>
</feature>
<dbReference type="NCBIfam" id="TIGR01070">
    <property type="entry name" value="mutS1"/>
    <property type="match status" value="1"/>
</dbReference>
<keyword evidence="5 9" id="KW-0067">ATP-binding</keyword>
<keyword evidence="7 9" id="KW-0234">DNA repair</keyword>
<dbReference type="InterPro" id="IPR007696">
    <property type="entry name" value="DNA_mismatch_repair_MutS_core"/>
</dbReference>
<keyword evidence="13" id="KW-1185">Reference proteome</keyword>
<dbReference type="PIRSF" id="PIRSF037677">
    <property type="entry name" value="DNA_mis_repair_Msh6"/>
    <property type="match status" value="1"/>
</dbReference>
<evidence type="ECO:0000256" key="7">
    <source>
        <dbReference type="ARBA" id="ARBA00023204"/>
    </source>
</evidence>
<dbReference type="HAMAP" id="MF_00096">
    <property type="entry name" value="MutS"/>
    <property type="match status" value="1"/>
</dbReference>
<dbReference type="SUPFAM" id="SSF53150">
    <property type="entry name" value="DNA repair protein MutS, domain II"/>
    <property type="match status" value="1"/>
</dbReference>
<dbReference type="InterPro" id="IPR017261">
    <property type="entry name" value="DNA_mismatch_repair_MutS/MSH"/>
</dbReference>
<dbReference type="Proteomes" id="UP000426246">
    <property type="component" value="Chromosome"/>
</dbReference>
<dbReference type="GO" id="GO:0140664">
    <property type="term" value="F:ATP-dependent DNA damage sensor activity"/>
    <property type="evidence" value="ECO:0007669"/>
    <property type="project" value="InterPro"/>
</dbReference>
<protein>
    <recommendedName>
        <fullName evidence="2 9">DNA mismatch repair protein MutS</fullName>
    </recommendedName>
</protein>
<dbReference type="OrthoDB" id="9802448at2"/>
<name>A0A6B8RJY2_9BACL</name>
<evidence type="ECO:0000313" key="13">
    <source>
        <dbReference type="Proteomes" id="UP000426246"/>
    </source>
</evidence>
<proteinExistence type="inferred from homology"/>
<dbReference type="GO" id="GO:0030983">
    <property type="term" value="F:mismatched DNA binding"/>
    <property type="evidence" value="ECO:0007669"/>
    <property type="project" value="InterPro"/>
</dbReference>
<dbReference type="InterPro" id="IPR045076">
    <property type="entry name" value="MutS"/>
</dbReference>
<dbReference type="InterPro" id="IPR036678">
    <property type="entry name" value="MutS_con_dom_sf"/>
</dbReference>
<dbReference type="InterPro" id="IPR027417">
    <property type="entry name" value="P-loop_NTPase"/>
</dbReference>
<comment type="similarity">
    <text evidence="1 9 10">Belongs to the DNA mismatch repair MutS family.</text>
</comment>
<dbReference type="GO" id="GO:0003684">
    <property type="term" value="F:damaged DNA binding"/>
    <property type="evidence" value="ECO:0007669"/>
    <property type="project" value="UniProtKB-UniRule"/>
</dbReference>
<dbReference type="InterPro" id="IPR007861">
    <property type="entry name" value="DNA_mismatch_repair_MutS_clamp"/>
</dbReference>
<dbReference type="PROSITE" id="PS00486">
    <property type="entry name" value="DNA_MISMATCH_REPAIR_2"/>
    <property type="match status" value="1"/>
</dbReference>
<dbReference type="GO" id="GO:0005524">
    <property type="term" value="F:ATP binding"/>
    <property type="evidence" value="ECO:0007669"/>
    <property type="project" value="UniProtKB-UniRule"/>
</dbReference>
<dbReference type="InterPro" id="IPR007860">
    <property type="entry name" value="DNA_mmatch_repair_MutS_con_dom"/>
</dbReference>
<dbReference type="Pfam" id="PF00488">
    <property type="entry name" value="MutS_V"/>
    <property type="match status" value="1"/>
</dbReference>
<organism evidence="12 13">
    <name type="scientific">Paenibacillus psychroresistens</name>
    <dbReference type="NCBI Taxonomy" id="1778678"/>
    <lineage>
        <taxon>Bacteria</taxon>
        <taxon>Bacillati</taxon>
        <taxon>Bacillota</taxon>
        <taxon>Bacilli</taxon>
        <taxon>Bacillales</taxon>
        <taxon>Paenibacillaceae</taxon>
        <taxon>Paenibacillus</taxon>
    </lineage>
</organism>
<dbReference type="InterPro" id="IPR016151">
    <property type="entry name" value="DNA_mismatch_repair_MutS_N"/>
</dbReference>
<dbReference type="FunFam" id="1.10.1420.10:FF:000007">
    <property type="entry name" value="DNA mismatch repair protein MutS"/>
    <property type="match status" value="1"/>
</dbReference>
<dbReference type="AlphaFoldDB" id="A0A6B8RJY2"/>
<evidence type="ECO:0000313" key="12">
    <source>
        <dbReference type="EMBL" id="QGQ96721.1"/>
    </source>
</evidence>
<dbReference type="Gene3D" id="3.30.420.110">
    <property type="entry name" value="MutS, connector domain"/>
    <property type="match status" value="1"/>
</dbReference>
<evidence type="ECO:0000256" key="3">
    <source>
        <dbReference type="ARBA" id="ARBA00022741"/>
    </source>
</evidence>
<dbReference type="SUPFAM" id="SSF52540">
    <property type="entry name" value="P-loop containing nucleoside triphosphate hydrolases"/>
    <property type="match status" value="1"/>
</dbReference>
<evidence type="ECO:0000256" key="10">
    <source>
        <dbReference type="RuleBase" id="RU003756"/>
    </source>
</evidence>
<gene>
    <name evidence="9 12" type="primary">mutS</name>
    <name evidence="12" type="ORF">EHS13_18465</name>
</gene>
<dbReference type="GO" id="GO:0005829">
    <property type="term" value="C:cytosol"/>
    <property type="evidence" value="ECO:0007669"/>
    <property type="project" value="TreeGrafter"/>
</dbReference>
<dbReference type="SMART" id="SM00534">
    <property type="entry name" value="MUTSac"/>
    <property type="match status" value="1"/>
</dbReference>
<evidence type="ECO:0000256" key="1">
    <source>
        <dbReference type="ARBA" id="ARBA00006271"/>
    </source>
</evidence>
<dbReference type="InterPro" id="IPR000432">
    <property type="entry name" value="DNA_mismatch_repair_MutS_C"/>
</dbReference>
<dbReference type="InterPro" id="IPR036187">
    <property type="entry name" value="DNA_mismatch_repair_MutS_sf"/>
</dbReference>
<evidence type="ECO:0000256" key="6">
    <source>
        <dbReference type="ARBA" id="ARBA00023125"/>
    </source>
</evidence>
<comment type="function">
    <text evidence="8 9">This protein is involved in the repair of mismatches in DNA. It is possible that it carries out the mismatch recognition step. This protein has a weak ATPase activity.</text>
</comment>
<dbReference type="Pfam" id="PF05192">
    <property type="entry name" value="MutS_III"/>
    <property type="match status" value="1"/>
</dbReference>
<feature type="binding site" evidence="9">
    <location>
        <begin position="611"/>
        <end position="618"/>
    </location>
    <ligand>
        <name>ATP</name>
        <dbReference type="ChEBI" id="CHEBI:30616"/>
    </ligand>
</feature>
<dbReference type="Pfam" id="PF05190">
    <property type="entry name" value="MutS_IV"/>
    <property type="match status" value="1"/>
</dbReference>
<dbReference type="KEGG" id="ppsc:EHS13_18465"/>
<dbReference type="RefSeq" id="WP_155701794.1">
    <property type="nucleotide sequence ID" value="NZ_CP034235.1"/>
</dbReference>
<reference evidence="13" key="1">
    <citation type="submission" date="2018-11" db="EMBL/GenBank/DDBJ databases">
        <title>Complete genome sequence of Paenibacillus sp. ML311-T8.</title>
        <authorList>
            <person name="Nam Y.-D."/>
            <person name="Kang J."/>
            <person name="Chung W.-H."/>
            <person name="Park Y.S."/>
        </authorList>
    </citation>
    <scope>NUCLEOTIDE SEQUENCE [LARGE SCALE GENOMIC DNA]</scope>
    <source>
        <strain evidence="13">ML311-T8</strain>
    </source>
</reference>
<dbReference type="Pfam" id="PF05188">
    <property type="entry name" value="MutS_II"/>
    <property type="match status" value="1"/>
</dbReference>
<dbReference type="Gene3D" id="3.40.1170.10">
    <property type="entry name" value="DNA repair protein MutS, domain I"/>
    <property type="match status" value="1"/>
</dbReference>
<accession>A0A6B8RJY2</accession>
<evidence type="ECO:0000256" key="8">
    <source>
        <dbReference type="ARBA" id="ARBA00024647"/>
    </source>
</evidence>
<dbReference type="PANTHER" id="PTHR11361">
    <property type="entry name" value="DNA MISMATCH REPAIR PROTEIN MUTS FAMILY MEMBER"/>
    <property type="match status" value="1"/>
</dbReference>
<dbReference type="FunFam" id="3.40.1170.10:FF:000001">
    <property type="entry name" value="DNA mismatch repair protein MutS"/>
    <property type="match status" value="1"/>
</dbReference>
<dbReference type="EMBL" id="CP034235">
    <property type="protein sequence ID" value="QGQ96721.1"/>
    <property type="molecule type" value="Genomic_DNA"/>
</dbReference>
<keyword evidence="3 9" id="KW-0547">Nucleotide-binding</keyword>
<dbReference type="Gene3D" id="3.40.50.300">
    <property type="entry name" value="P-loop containing nucleotide triphosphate hydrolases"/>
    <property type="match status" value="1"/>
</dbReference>